<sequence>MECSNCRVVTYCRRVGSAGFCFGQCCIRGASALPACMGLRITGRRLRVIPLVASSVPQSSRSSQIVCEAQETLTGSGVTGVVTEETWKSLVLESQIPVLVDFWAPWCGPCRMIAPQIDLLAKEYAGKVRCLKINTDECPAIATEYGIRSIPTVMIFKKGEKKDTVIGAVPKSTLSNAVEKYIELLSRLTLRILGFIIGFMGIFFGLCLGVFIGCLQQPGPNPTSWLLLKARLLPGSNAGLGGSERTYVMVKPDGVGEIISMFEHKGFVLKGLKLFQTPEELAQNHYFALKEKPFYPKLVKYIISGPVVCMVGEIISMFEHKGFVLKGLKLFQTPEELAQNHYFELKEKPFYPKLVKYIISGPVVCMAWEGPGVVASAQKLIGVTNPLQAEPGTICGDFGIEVGQNVVHRSDSPENGEREIALWFNDSELVEWEQCITPWLWSWQSFMECRSWNYTLNQQTK</sequence>
<dbReference type="Pfam" id="PF00334">
    <property type="entry name" value="NDK"/>
    <property type="match status" value="1"/>
</dbReference>
<dbReference type="InterPro" id="IPR017937">
    <property type="entry name" value="Thioredoxin_CS"/>
</dbReference>
<dbReference type="InterPro" id="IPR036850">
    <property type="entry name" value="NDK-like_dom_sf"/>
</dbReference>
<dbReference type="InterPro" id="IPR036249">
    <property type="entry name" value="Thioredoxin-like_sf"/>
</dbReference>
<dbReference type="PROSITE" id="PS00194">
    <property type="entry name" value="THIOREDOXIN_1"/>
    <property type="match status" value="1"/>
</dbReference>
<evidence type="ECO:0000256" key="3">
    <source>
        <dbReference type="ARBA" id="ARBA00001946"/>
    </source>
</evidence>
<keyword evidence="7" id="KW-0418">Kinase</keyword>
<evidence type="ECO:0000256" key="11">
    <source>
        <dbReference type="SAM" id="Phobius"/>
    </source>
</evidence>
<proteinExistence type="inferred from homology"/>
<gene>
    <name evidence="13" type="ORF">CSSPJE1EN2_LOCUS21653</name>
</gene>
<dbReference type="SUPFAM" id="SSF52833">
    <property type="entry name" value="Thioredoxin-like"/>
    <property type="match status" value="1"/>
</dbReference>
<protein>
    <recommendedName>
        <fullName evidence="5">nucleoside-diphosphate kinase</fullName>
        <ecNumber evidence="5">2.7.4.6</ecNumber>
    </recommendedName>
</protein>
<organism evidence="13 14">
    <name type="scientific">Sphagnum jensenii</name>
    <dbReference type="NCBI Taxonomy" id="128206"/>
    <lineage>
        <taxon>Eukaryota</taxon>
        <taxon>Viridiplantae</taxon>
        <taxon>Streptophyta</taxon>
        <taxon>Embryophyta</taxon>
        <taxon>Bryophyta</taxon>
        <taxon>Sphagnophytina</taxon>
        <taxon>Sphagnopsida</taxon>
        <taxon>Sphagnales</taxon>
        <taxon>Sphagnaceae</taxon>
        <taxon>Sphagnum</taxon>
    </lineage>
</organism>
<dbReference type="InterPro" id="IPR013766">
    <property type="entry name" value="Thioredoxin_domain"/>
</dbReference>
<evidence type="ECO:0000313" key="14">
    <source>
        <dbReference type="Proteomes" id="UP001497522"/>
    </source>
</evidence>
<reference evidence="13" key="1">
    <citation type="submission" date="2024-03" db="EMBL/GenBank/DDBJ databases">
        <authorList>
            <consortium name="ELIXIR-Norway"/>
            <consortium name="Elixir Norway"/>
        </authorList>
    </citation>
    <scope>NUCLEOTIDE SEQUENCE</scope>
</reference>
<dbReference type="Proteomes" id="UP001497522">
    <property type="component" value="Chromosome 7"/>
</dbReference>
<evidence type="ECO:0000313" key="13">
    <source>
        <dbReference type="EMBL" id="CAK9880164.1"/>
    </source>
</evidence>
<evidence type="ECO:0000256" key="9">
    <source>
        <dbReference type="PROSITE-ProRule" id="PRU00706"/>
    </source>
</evidence>
<dbReference type="SUPFAM" id="SSF54919">
    <property type="entry name" value="Nucleoside diphosphate kinase, NDK"/>
    <property type="match status" value="2"/>
</dbReference>
<evidence type="ECO:0000256" key="10">
    <source>
        <dbReference type="RuleBase" id="RU004011"/>
    </source>
</evidence>
<keyword evidence="8" id="KW-1015">Disulfide bond</keyword>
<dbReference type="PROSITE" id="PS51352">
    <property type="entry name" value="THIOREDOXIN_2"/>
    <property type="match status" value="1"/>
</dbReference>
<comment type="cofactor">
    <cofactor evidence="3">
        <name>Mg(2+)</name>
        <dbReference type="ChEBI" id="CHEBI:18420"/>
    </cofactor>
</comment>
<dbReference type="Gene3D" id="3.30.70.141">
    <property type="entry name" value="Nucleoside diphosphate kinase-like domain"/>
    <property type="match status" value="2"/>
</dbReference>
<comment type="similarity">
    <text evidence="4 9 10">Belongs to the NDK family.</text>
</comment>
<evidence type="ECO:0000256" key="6">
    <source>
        <dbReference type="ARBA" id="ARBA00022679"/>
    </source>
</evidence>
<evidence type="ECO:0000256" key="2">
    <source>
        <dbReference type="ARBA" id="ARBA00000937"/>
    </source>
</evidence>
<keyword evidence="14" id="KW-1185">Reference proteome</keyword>
<dbReference type="PANTHER" id="PTHR11349">
    <property type="entry name" value="NUCLEOSIDE DIPHOSPHATE KINASE"/>
    <property type="match status" value="1"/>
</dbReference>
<keyword evidence="6" id="KW-0808">Transferase</keyword>
<comment type="caution">
    <text evidence="9">Lacks conserved residue(s) required for the propagation of feature annotation.</text>
</comment>
<accession>A0ABP1BV20</accession>
<feature type="domain" description="Thioredoxin" evidence="12">
    <location>
        <begin position="64"/>
        <end position="183"/>
    </location>
</feature>
<dbReference type="Gene3D" id="3.40.30.10">
    <property type="entry name" value="Glutaredoxin"/>
    <property type="match status" value="1"/>
</dbReference>
<dbReference type="InterPro" id="IPR034907">
    <property type="entry name" value="NDK-like_dom"/>
</dbReference>
<evidence type="ECO:0000256" key="8">
    <source>
        <dbReference type="ARBA" id="ARBA00023157"/>
    </source>
</evidence>
<dbReference type="InterPro" id="IPR001564">
    <property type="entry name" value="Nucleoside_diP_kinase"/>
</dbReference>
<dbReference type="CDD" id="cd04413">
    <property type="entry name" value="NDPk_I"/>
    <property type="match status" value="1"/>
</dbReference>
<evidence type="ECO:0000256" key="4">
    <source>
        <dbReference type="ARBA" id="ARBA00008142"/>
    </source>
</evidence>
<dbReference type="NCBIfam" id="TIGR01068">
    <property type="entry name" value="thioredoxin"/>
    <property type="match status" value="1"/>
</dbReference>
<dbReference type="PRINTS" id="PR01243">
    <property type="entry name" value="NUCDPKINASE"/>
</dbReference>
<name>A0ABP1BV20_9BRYO</name>
<dbReference type="Pfam" id="PF00085">
    <property type="entry name" value="Thioredoxin"/>
    <property type="match status" value="1"/>
</dbReference>
<dbReference type="PROSITE" id="PS51374">
    <property type="entry name" value="NDPK_LIKE"/>
    <property type="match status" value="1"/>
</dbReference>
<evidence type="ECO:0000256" key="5">
    <source>
        <dbReference type="ARBA" id="ARBA00012966"/>
    </source>
</evidence>
<evidence type="ECO:0000256" key="1">
    <source>
        <dbReference type="ARBA" id="ARBA00000082"/>
    </source>
</evidence>
<keyword evidence="11" id="KW-1133">Transmembrane helix</keyword>
<feature type="transmembrane region" description="Helical" evidence="11">
    <location>
        <begin position="190"/>
        <end position="212"/>
    </location>
</feature>
<dbReference type="EMBL" id="OZ023708">
    <property type="protein sequence ID" value="CAK9880164.1"/>
    <property type="molecule type" value="Genomic_DNA"/>
</dbReference>
<keyword evidence="11" id="KW-0472">Membrane</keyword>
<comment type="catalytic activity">
    <reaction evidence="2">
        <text>a ribonucleoside 5'-diphosphate + ATP = a ribonucleoside 5'-triphosphate + ADP</text>
        <dbReference type="Rhea" id="RHEA:18113"/>
        <dbReference type="ChEBI" id="CHEBI:30616"/>
        <dbReference type="ChEBI" id="CHEBI:57930"/>
        <dbReference type="ChEBI" id="CHEBI:61557"/>
        <dbReference type="ChEBI" id="CHEBI:456216"/>
        <dbReference type="EC" id="2.7.4.6"/>
    </reaction>
</comment>
<keyword evidence="11" id="KW-0812">Transmembrane</keyword>
<dbReference type="InterPro" id="IPR005746">
    <property type="entry name" value="Thioredoxin"/>
</dbReference>
<dbReference type="CDD" id="cd02947">
    <property type="entry name" value="TRX_family"/>
    <property type="match status" value="1"/>
</dbReference>
<evidence type="ECO:0000259" key="12">
    <source>
        <dbReference type="PROSITE" id="PS51352"/>
    </source>
</evidence>
<dbReference type="EC" id="2.7.4.6" evidence="5"/>
<dbReference type="SMART" id="SM00562">
    <property type="entry name" value="NDK"/>
    <property type="match status" value="1"/>
</dbReference>
<evidence type="ECO:0000256" key="7">
    <source>
        <dbReference type="ARBA" id="ARBA00022777"/>
    </source>
</evidence>
<comment type="catalytic activity">
    <reaction evidence="1">
        <text>a 2'-deoxyribonucleoside 5'-diphosphate + ATP = a 2'-deoxyribonucleoside 5'-triphosphate + ADP</text>
        <dbReference type="Rhea" id="RHEA:44640"/>
        <dbReference type="ChEBI" id="CHEBI:30616"/>
        <dbReference type="ChEBI" id="CHEBI:61560"/>
        <dbReference type="ChEBI" id="CHEBI:73316"/>
        <dbReference type="ChEBI" id="CHEBI:456216"/>
        <dbReference type="EC" id="2.7.4.6"/>
    </reaction>
</comment>